<accession>A0A0F8ZQH9</accession>
<dbReference type="SUPFAM" id="SSF48613">
    <property type="entry name" value="Heme oxygenase-like"/>
    <property type="match status" value="1"/>
</dbReference>
<protein>
    <recommendedName>
        <fullName evidence="1">Thiaminase-2/PQQC domain-containing protein</fullName>
    </recommendedName>
</protein>
<proteinExistence type="predicted"/>
<dbReference type="Gene3D" id="1.20.910.10">
    <property type="entry name" value="Heme oxygenase-like"/>
    <property type="match status" value="1"/>
</dbReference>
<dbReference type="EMBL" id="LAZR01046613">
    <property type="protein sequence ID" value="KKK96127.1"/>
    <property type="molecule type" value="Genomic_DNA"/>
</dbReference>
<dbReference type="Pfam" id="PF03070">
    <property type="entry name" value="TENA_THI-4"/>
    <property type="match status" value="1"/>
</dbReference>
<reference evidence="2" key="1">
    <citation type="journal article" date="2015" name="Nature">
        <title>Complex archaea that bridge the gap between prokaryotes and eukaryotes.</title>
        <authorList>
            <person name="Spang A."/>
            <person name="Saw J.H."/>
            <person name="Jorgensen S.L."/>
            <person name="Zaremba-Niedzwiedzka K."/>
            <person name="Martijn J."/>
            <person name="Lind A.E."/>
            <person name="van Eijk R."/>
            <person name="Schleper C."/>
            <person name="Guy L."/>
            <person name="Ettema T.J."/>
        </authorList>
    </citation>
    <scope>NUCLEOTIDE SEQUENCE</scope>
</reference>
<dbReference type="InterPro" id="IPR016084">
    <property type="entry name" value="Haem_Oase-like_multi-hlx"/>
</dbReference>
<gene>
    <name evidence="2" type="ORF">LCGC14_2665920</name>
</gene>
<evidence type="ECO:0000259" key="1">
    <source>
        <dbReference type="Pfam" id="PF03070"/>
    </source>
</evidence>
<comment type="caution">
    <text evidence="2">The sequence shown here is derived from an EMBL/GenBank/DDBJ whole genome shotgun (WGS) entry which is preliminary data.</text>
</comment>
<dbReference type="AlphaFoldDB" id="A0A0F8ZQH9"/>
<sequence length="130" mass="14911">LFSMLDIDEQQAEGVELAPTNRAYINHLVSTATLGSAGDAAAALLPCPWTYHEIGQLLGEIEHPIFRTWASVYQQGFLAESVEAWRWLVDRAAAEAGEGQRRRMHEAFLTSSRYEYMFWEMAYRRETWPV</sequence>
<dbReference type="InterPro" id="IPR004305">
    <property type="entry name" value="Thiaminase-2/PQQC"/>
</dbReference>
<organism evidence="2">
    <name type="scientific">marine sediment metagenome</name>
    <dbReference type="NCBI Taxonomy" id="412755"/>
    <lineage>
        <taxon>unclassified sequences</taxon>
        <taxon>metagenomes</taxon>
        <taxon>ecological metagenomes</taxon>
    </lineage>
</organism>
<name>A0A0F8ZQH9_9ZZZZ</name>
<feature type="domain" description="Thiaminase-2/PQQC" evidence="1">
    <location>
        <begin position="4"/>
        <end position="124"/>
    </location>
</feature>
<evidence type="ECO:0000313" key="2">
    <source>
        <dbReference type="EMBL" id="KKK96127.1"/>
    </source>
</evidence>
<feature type="non-terminal residue" evidence="2">
    <location>
        <position position="1"/>
    </location>
</feature>